<feature type="region of interest" description="Disordered" evidence="5">
    <location>
        <begin position="619"/>
        <end position="650"/>
    </location>
</feature>
<evidence type="ECO:0000256" key="1">
    <source>
        <dbReference type="ARBA" id="ARBA00004123"/>
    </source>
</evidence>
<feature type="domain" description="CRC" evidence="6">
    <location>
        <begin position="232"/>
        <end position="356"/>
    </location>
</feature>
<reference evidence="7 8" key="1">
    <citation type="submission" date="2021-05" db="EMBL/GenBank/DDBJ databases">
        <title>Genome Assembly of Synthetic Allotetraploid Brassica napus Reveals Homoeologous Exchanges between Subgenomes.</title>
        <authorList>
            <person name="Davis J.T."/>
        </authorList>
    </citation>
    <scope>NUCLEOTIDE SEQUENCE [LARGE SCALE GENOMIC DNA]</scope>
    <source>
        <strain evidence="8">cv. Da-Ae</strain>
        <tissue evidence="7">Seedling</tissue>
    </source>
</reference>
<feature type="compositionally biased region" description="Polar residues" evidence="5">
    <location>
        <begin position="418"/>
        <end position="432"/>
    </location>
</feature>
<evidence type="ECO:0000256" key="3">
    <source>
        <dbReference type="ARBA" id="ARBA00022473"/>
    </source>
</evidence>
<feature type="region of interest" description="Disordered" evidence="5">
    <location>
        <begin position="418"/>
        <end position="439"/>
    </location>
</feature>
<evidence type="ECO:0000256" key="5">
    <source>
        <dbReference type="SAM" id="MobiDB-lite"/>
    </source>
</evidence>
<comment type="similarity">
    <text evidence="2">Belongs to the lin-54 family.</text>
</comment>
<dbReference type="PANTHER" id="PTHR12446:SF56">
    <property type="entry name" value="CRC DOMAIN-CONTAINING PROTEIN"/>
    <property type="match status" value="1"/>
</dbReference>
<evidence type="ECO:0000256" key="4">
    <source>
        <dbReference type="ARBA" id="ARBA00023242"/>
    </source>
</evidence>
<protein>
    <recommendedName>
        <fullName evidence="6">CRC domain-containing protein</fullName>
    </recommendedName>
</protein>
<feature type="compositionally biased region" description="Low complexity" evidence="5">
    <location>
        <begin position="628"/>
        <end position="644"/>
    </location>
</feature>
<dbReference type="Proteomes" id="UP000824890">
    <property type="component" value="Unassembled WGS sequence"/>
</dbReference>
<dbReference type="PANTHER" id="PTHR12446">
    <property type="entry name" value="TESMIN/TSO1-RELATED"/>
    <property type="match status" value="1"/>
</dbReference>
<evidence type="ECO:0000259" key="6">
    <source>
        <dbReference type="PROSITE" id="PS51634"/>
    </source>
</evidence>
<proteinExistence type="inferred from homology"/>
<dbReference type="Pfam" id="PF03638">
    <property type="entry name" value="TCR"/>
    <property type="match status" value="2"/>
</dbReference>
<keyword evidence="4" id="KW-0539">Nucleus</keyword>
<dbReference type="SMART" id="SM01114">
    <property type="entry name" value="CXC"/>
    <property type="match status" value="2"/>
</dbReference>
<feature type="compositionally biased region" description="Basic and acidic residues" evidence="5">
    <location>
        <begin position="41"/>
        <end position="52"/>
    </location>
</feature>
<evidence type="ECO:0000313" key="8">
    <source>
        <dbReference type="Proteomes" id="UP000824890"/>
    </source>
</evidence>
<gene>
    <name evidence="7" type="ORF">HID58_073860</name>
</gene>
<dbReference type="InterPro" id="IPR028307">
    <property type="entry name" value="Lin-54_fam"/>
</dbReference>
<dbReference type="InterPro" id="IPR005172">
    <property type="entry name" value="CRC"/>
</dbReference>
<feature type="compositionally biased region" description="Basic and acidic residues" evidence="5">
    <location>
        <begin position="472"/>
        <end position="482"/>
    </location>
</feature>
<keyword evidence="8" id="KW-1185">Reference proteome</keyword>
<keyword evidence="3" id="KW-0217">Developmental protein</keyword>
<evidence type="ECO:0000256" key="2">
    <source>
        <dbReference type="ARBA" id="ARBA00007267"/>
    </source>
</evidence>
<comment type="caution">
    <text evidence="7">The sequence shown here is derived from an EMBL/GenBank/DDBJ whole genome shotgun (WGS) entry which is preliminary data.</text>
</comment>
<dbReference type="InterPro" id="IPR033467">
    <property type="entry name" value="Tesmin/TSO1-like_CXC"/>
</dbReference>
<dbReference type="EMBL" id="JAGKQM010000017">
    <property type="protein sequence ID" value="KAH0866838.1"/>
    <property type="molecule type" value="Genomic_DNA"/>
</dbReference>
<accession>A0ABQ7YF13</accession>
<comment type="subcellular location">
    <subcellularLocation>
        <location evidence="1">Nucleus</location>
    </subcellularLocation>
</comment>
<feature type="region of interest" description="Disordered" evidence="5">
    <location>
        <begin position="472"/>
        <end position="526"/>
    </location>
</feature>
<organism evidence="7 8">
    <name type="scientific">Brassica napus</name>
    <name type="common">Rape</name>
    <dbReference type="NCBI Taxonomy" id="3708"/>
    <lineage>
        <taxon>Eukaryota</taxon>
        <taxon>Viridiplantae</taxon>
        <taxon>Streptophyta</taxon>
        <taxon>Embryophyta</taxon>
        <taxon>Tracheophyta</taxon>
        <taxon>Spermatophyta</taxon>
        <taxon>Magnoliopsida</taxon>
        <taxon>eudicotyledons</taxon>
        <taxon>Gunneridae</taxon>
        <taxon>Pentapetalae</taxon>
        <taxon>rosids</taxon>
        <taxon>malvids</taxon>
        <taxon>Brassicales</taxon>
        <taxon>Brassicaceae</taxon>
        <taxon>Brassiceae</taxon>
        <taxon>Brassica</taxon>
    </lineage>
</organism>
<dbReference type="PROSITE" id="PS51634">
    <property type="entry name" value="CRC"/>
    <property type="match status" value="1"/>
</dbReference>
<evidence type="ECO:0000313" key="7">
    <source>
        <dbReference type="EMBL" id="KAH0866838.1"/>
    </source>
</evidence>
<feature type="region of interest" description="Disordered" evidence="5">
    <location>
        <begin position="37"/>
        <end position="59"/>
    </location>
</feature>
<name>A0ABQ7YF13_BRANA</name>
<feature type="compositionally biased region" description="Polar residues" evidence="5">
    <location>
        <begin position="483"/>
        <end position="499"/>
    </location>
</feature>
<feature type="region of interest" description="Disordered" evidence="5">
    <location>
        <begin position="206"/>
        <end position="225"/>
    </location>
</feature>
<sequence length="650" mass="69884">MASKWSIFDRKKEELMETEIVYEGDSVEAAFVSNGASVGESGKDRKRGENASERLSGGRSSRLLHEGHVVSREASSTDAWVPAFSLSLPVLACPSSGPPPTVSVLALESVAAGLWSPWRGSSFSSAVIGSSLWGFWLFLFDGVFVGGVGRAPAERMGEGDEFPPKTEEFDAPTKKTARQLDFAGGHSQANQAPATVAVPIPPLQSQLPIRLPKPESPKPKPRPVVEATTPLKKKHCNCKHSRCLKLYCECFASGTYCDGCNCLNCFNNVDNEPARREAIESTLERNPNAFRPKIASSPHDPRDNREVVGGVVMLGKHHKGCHCKKSGCLKKYCECFQANILCSDNCRCLGCKNFEGSEDRLALFHGEHSHGAAYLQHANAAITGAVGSSGFASSPAPKRRKAQDIFFNQAAKDSSINRLGQVSSGKTTSSKPVSRHGGPSKVVYRSLLADIIQPQDVKALCSVLVAVSEEAAKTSTEKRLENQTETSLASSAQDNNNGTEVEKAVSGNEAGADESNSDGSKGKSLSPETLALMCDEQDTMLMVAASSNCSVEPPNGQDQGYAEQEKIVLTKFRDCLNRIISYAELKESKCSLSRMDTESPVHAAVKVEQVVQQGAVTNGVPQTTIQEPSQLTSSYTQTQQPQAPSEKKDL</sequence>